<reference evidence="3 4" key="1">
    <citation type="journal article" date="2014" name="Proc. Natl. Acad. Sci. U.S.A.">
        <title>Functional type 2 photosynthetic reaction centers found in the rare bacterial phylum Gemmatimonadetes.</title>
        <authorList>
            <person name="Zeng Y."/>
            <person name="Feng F."/>
            <person name="Medova H."/>
            <person name="Dean J."/>
            <person name="Koblizek M."/>
        </authorList>
    </citation>
    <scope>NUCLEOTIDE SEQUENCE [LARGE SCALE GENOMIC DNA]</scope>
    <source>
        <strain evidence="3 4">AP64</strain>
    </source>
</reference>
<accession>A0A143BQL4</accession>
<sequence length="81" mass="8795">MPMFDFVCTGCQHAFESLVRGSSVPACPACGSTALEKQMALPAIKTSGTQAKALQAAKRRDKAQGAERMHAQRQYELNHDD</sequence>
<organism evidence="3 4">
    <name type="scientific">Gemmatimonas phototrophica</name>
    <dbReference type="NCBI Taxonomy" id="1379270"/>
    <lineage>
        <taxon>Bacteria</taxon>
        <taxon>Pseudomonadati</taxon>
        <taxon>Gemmatimonadota</taxon>
        <taxon>Gemmatimonadia</taxon>
        <taxon>Gemmatimonadales</taxon>
        <taxon>Gemmatimonadaceae</taxon>
        <taxon>Gemmatimonas</taxon>
    </lineage>
</organism>
<feature type="region of interest" description="Disordered" evidence="1">
    <location>
        <begin position="56"/>
        <end position="81"/>
    </location>
</feature>
<gene>
    <name evidence="3" type="ORF">GEMMAAP_11625</name>
</gene>
<protein>
    <recommendedName>
        <fullName evidence="2">Putative regulatory protein FmdB zinc ribbon domain-containing protein</fullName>
    </recommendedName>
</protein>
<dbReference type="OrthoDB" id="9813321at2"/>
<dbReference type="STRING" id="1379270.GEMMAAP_11625"/>
<dbReference type="KEGG" id="gph:GEMMAAP_11625"/>
<dbReference type="RefSeq" id="WP_026849627.1">
    <property type="nucleotide sequence ID" value="NZ_CP011454.1"/>
</dbReference>
<keyword evidence="4" id="KW-1185">Reference proteome</keyword>
<dbReference type="Proteomes" id="UP000076404">
    <property type="component" value="Chromosome"/>
</dbReference>
<dbReference type="InterPro" id="IPR013429">
    <property type="entry name" value="Regulatory_FmdB_Zinc_ribbon"/>
</dbReference>
<evidence type="ECO:0000313" key="3">
    <source>
        <dbReference type="EMBL" id="AMW06794.1"/>
    </source>
</evidence>
<name>A0A143BQL4_9BACT</name>
<evidence type="ECO:0000259" key="2">
    <source>
        <dbReference type="SMART" id="SM00834"/>
    </source>
</evidence>
<dbReference type="eggNOG" id="COG2331">
    <property type="taxonomic scope" value="Bacteria"/>
</dbReference>
<feature type="domain" description="Putative regulatory protein FmdB zinc ribbon" evidence="2">
    <location>
        <begin position="1"/>
        <end position="40"/>
    </location>
</feature>
<evidence type="ECO:0000313" key="4">
    <source>
        <dbReference type="Proteomes" id="UP000076404"/>
    </source>
</evidence>
<dbReference type="EMBL" id="CP011454">
    <property type="protein sequence ID" value="AMW06794.1"/>
    <property type="molecule type" value="Genomic_DNA"/>
</dbReference>
<reference evidence="3 4" key="2">
    <citation type="journal article" date="2016" name="Environ. Microbiol. Rep.">
        <title>Metagenomic evidence for the presence of phototrophic Gemmatimonadetes bacteria in diverse environments.</title>
        <authorList>
            <person name="Zeng Y."/>
            <person name="Baumbach J."/>
            <person name="Barbosa E.G."/>
            <person name="Azevedo V."/>
            <person name="Zhang C."/>
            <person name="Koblizek M."/>
        </authorList>
    </citation>
    <scope>NUCLEOTIDE SEQUENCE [LARGE SCALE GENOMIC DNA]</scope>
    <source>
        <strain evidence="3 4">AP64</strain>
    </source>
</reference>
<dbReference type="Pfam" id="PF09723">
    <property type="entry name" value="Zn_ribbon_8"/>
    <property type="match status" value="1"/>
</dbReference>
<dbReference type="SMART" id="SM00834">
    <property type="entry name" value="CxxC_CXXC_SSSS"/>
    <property type="match status" value="1"/>
</dbReference>
<proteinExistence type="predicted"/>
<evidence type="ECO:0000256" key="1">
    <source>
        <dbReference type="SAM" id="MobiDB-lite"/>
    </source>
</evidence>
<dbReference type="NCBIfam" id="TIGR02605">
    <property type="entry name" value="CxxC_CxxC_SSSS"/>
    <property type="match status" value="1"/>
</dbReference>
<dbReference type="AlphaFoldDB" id="A0A143BQL4"/>